<dbReference type="CDD" id="cd03784">
    <property type="entry name" value="GT1_Gtf-like"/>
    <property type="match status" value="1"/>
</dbReference>
<comment type="caution">
    <text evidence="3">The sequence shown here is derived from an EMBL/GenBank/DDBJ whole genome shotgun (WGS) entry which is preliminary data.</text>
</comment>
<reference evidence="3 4" key="1">
    <citation type="submission" date="2023-01" db="EMBL/GenBank/DDBJ databases">
        <title>Genomes from the Australian National Cyanobacteria Reference Collection.</title>
        <authorList>
            <person name="Willis A."/>
            <person name="Lee E.M.F."/>
        </authorList>
    </citation>
    <scope>NUCLEOTIDE SEQUENCE [LARGE SCALE GENOMIC DNA]</scope>
    <source>
        <strain evidence="3 4">CS-549</strain>
    </source>
</reference>
<protein>
    <submittedName>
        <fullName evidence="3">Glycosyltransferase</fullName>
    </submittedName>
</protein>
<dbReference type="Proteomes" id="UP001211711">
    <property type="component" value="Unassembled WGS sequence"/>
</dbReference>
<evidence type="ECO:0000259" key="1">
    <source>
        <dbReference type="Pfam" id="PF03033"/>
    </source>
</evidence>
<dbReference type="PANTHER" id="PTHR48050:SF13">
    <property type="entry name" value="STEROL 3-BETA-GLUCOSYLTRANSFERASE UGT80A2"/>
    <property type="match status" value="1"/>
</dbReference>
<keyword evidence="4" id="KW-1185">Reference proteome</keyword>
<dbReference type="EMBL" id="JAQMTI010000108">
    <property type="protein sequence ID" value="MDB9441548.1"/>
    <property type="molecule type" value="Genomic_DNA"/>
</dbReference>
<feature type="domain" description="Glycosyltransferase family 28 N-terminal" evidence="1">
    <location>
        <begin position="3"/>
        <end position="135"/>
    </location>
</feature>
<name>A0ABT4ZRZ6_9CYAN</name>
<evidence type="ECO:0000259" key="2">
    <source>
        <dbReference type="Pfam" id="PF06722"/>
    </source>
</evidence>
<evidence type="ECO:0000313" key="4">
    <source>
        <dbReference type="Proteomes" id="UP001211711"/>
    </source>
</evidence>
<dbReference type="SUPFAM" id="SSF53756">
    <property type="entry name" value="UDP-Glycosyltransferase/glycogen phosphorylase"/>
    <property type="match status" value="1"/>
</dbReference>
<feature type="domain" description="Erythromycin biosynthesis protein CIII-like C-terminal" evidence="2">
    <location>
        <begin position="298"/>
        <end position="395"/>
    </location>
</feature>
<evidence type="ECO:0000313" key="3">
    <source>
        <dbReference type="EMBL" id="MDB9441548.1"/>
    </source>
</evidence>
<sequence>MRITILTTGSRGDVQPLIALGLGLQQAGHSVKLVTHHPFQTMVQSYGLDFAAMGGDVQALMAQEAGQQMLEASNPVKLIQKYAQMVAPLLAEAMADSWQNCQDSDVIIGTAYTIWGFDIAQKLQIPFILAALMPQSPNFDFPFPSLPQTLKLGGWLNSLTYPILLEGFGLVFRKGVNQFREKTLQLTPLSNWQGLYGRLQKVNVPYLYGFSPVVVPKPGNWSERLHITGYWFLEHPANWTPPQDLQEFIAAGSPPVYIGFGSMTGRDPQQMTEIALAALKKTKQRGILLTGWGGIAATDLPETVFKIESVPHDWLFPRMAAIVHHGGAGTSAAALRAGVPSIIIPFFGDQPFWGHRLWQLGVSSEPIPKAALTVDKLAQAITTAVNHTQMRPQAKFIGEQIRLENGVKQAVAVFNQHFPQQQAFLQMI</sequence>
<dbReference type="InterPro" id="IPR010610">
    <property type="entry name" value="EryCIII-like_C"/>
</dbReference>
<organism evidence="3 4">
    <name type="scientific">Sphaerospermopsis kisseleviana CS-549</name>
    <dbReference type="NCBI Taxonomy" id="3021783"/>
    <lineage>
        <taxon>Bacteria</taxon>
        <taxon>Bacillati</taxon>
        <taxon>Cyanobacteriota</taxon>
        <taxon>Cyanophyceae</taxon>
        <taxon>Nostocales</taxon>
        <taxon>Aphanizomenonaceae</taxon>
        <taxon>Sphaerospermopsis</taxon>
        <taxon>Sphaerospermopsis kisseleviana</taxon>
    </lineage>
</organism>
<dbReference type="InterPro" id="IPR004276">
    <property type="entry name" value="GlycoTrans_28_N"/>
</dbReference>
<dbReference type="RefSeq" id="WP_096572977.1">
    <property type="nucleotide sequence ID" value="NZ_JAQMTI010000108.1"/>
</dbReference>
<gene>
    <name evidence="3" type="ORF">PN497_09275</name>
</gene>
<dbReference type="Pfam" id="PF03033">
    <property type="entry name" value="Glyco_transf_28"/>
    <property type="match status" value="1"/>
</dbReference>
<accession>A0ABT4ZRZ6</accession>
<proteinExistence type="predicted"/>
<dbReference type="Gene3D" id="3.40.50.2000">
    <property type="entry name" value="Glycogen Phosphorylase B"/>
    <property type="match status" value="2"/>
</dbReference>
<dbReference type="Pfam" id="PF06722">
    <property type="entry name" value="EryCIII-like_C"/>
    <property type="match status" value="1"/>
</dbReference>
<dbReference type="InterPro" id="IPR002213">
    <property type="entry name" value="UDP_glucos_trans"/>
</dbReference>
<dbReference type="PANTHER" id="PTHR48050">
    <property type="entry name" value="STEROL 3-BETA-GLUCOSYLTRANSFERASE"/>
    <property type="match status" value="1"/>
</dbReference>
<dbReference type="InterPro" id="IPR050426">
    <property type="entry name" value="Glycosyltransferase_28"/>
</dbReference>